<organism evidence="1 2">
    <name type="scientific">Cronartium quercuum f. sp. fusiforme G11</name>
    <dbReference type="NCBI Taxonomy" id="708437"/>
    <lineage>
        <taxon>Eukaryota</taxon>
        <taxon>Fungi</taxon>
        <taxon>Dikarya</taxon>
        <taxon>Basidiomycota</taxon>
        <taxon>Pucciniomycotina</taxon>
        <taxon>Pucciniomycetes</taxon>
        <taxon>Pucciniales</taxon>
        <taxon>Coleosporiaceae</taxon>
        <taxon>Cronartium</taxon>
    </lineage>
</organism>
<comment type="caution">
    <text evidence="1">The sequence shown here is derived from an EMBL/GenBank/DDBJ whole genome shotgun (WGS) entry which is preliminary data.</text>
</comment>
<evidence type="ECO:0000313" key="1">
    <source>
        <dbReference type="EMBL" id="KAG0147603.1"/>
    </source>
</evidence>
<sequence>MSRLTVTTLIVRNCPCHLANDLLRSLTSCISYYQLLPKYESGFRLIEFALSKHPTEVDESTTCQEPYHTFPPEPFESLCQNYTFDINWLPPRNAM</sequence>
<evidence type="ECO:0000313" key="2">
    <source>
        <dbReference type="Proteomes" id="UP000886653"/>
    </source>
</evidence>
<dbReference type="EMBL" id="MU167246">
    <property type="protein sequence ID" value="KAG0147603.1"/>
    <property type="molecule type" value="Genomic_DNA"/>
</dbReference>
<name>A0A9P6NP20_9BASI</name>
<keyword evidence="2" id="KW-1185">Reference proteome</keyword>
<dbReference type="AlphaFoldDB" id="A0A9P6NP20"/>
<protein>
    <submittedName>
        <fullName evidence="1">Uncharacterized protein</fullName>
    </submittedName>
</protein>
<reference evidence="1" key="1">
    <citation type="submission" date="2013-11" db="EMBL/GenBank/DDBJ databases">
        <title>Genome sequence of the fusiform rust pathogen reveals effectors for host alternation and coevolution with pine.</title>
        <authorList>
            <consortium name="DOE Joint Genome Institute"/>
            <person name="Smith K."/>
            <person name="Pendleton A."/>
            <person name="Kubisiak T."/>
            <person name="Anderson C."/>
            <person name="Salamov A."/>
            <person name="Aerts A."/>
            <person name="Riley R."/>
            <person name="Clum A."/>
            <person name="Lindquist E."/>
            <person name="Ence D."/>
            <person name="Campbell M."/>
            <person name="Kronenberg Z."/>
            <person name="Feau N."/>
            <person name="Dhillon B."/>
            <person name="Hamelin R."/>
            <person name="Burleigh J."/>
            <person name="Smith J."/>
            <person name="Yandell M."/>
            <person name="Nelson C."/>
            <person name="Grigoriev I."/>
            <person name="Davis J."/>
        </authorList>
    </citation>
    <scope>NUCLEOTIDE SEQUENCE</scope>
    <source>
        <strain evidence="1">G11</strain>
    </source>
</reference>
<accession>A0A9P6NP20</accession>
<gene>
    <name evidence="1" type="ORF">CROQUDRAFT_91315</name>
</gene>
<proteinExistence type="predicted"/>
<dbReference type="Proteomes" id="UP000886653">
    <property type="component" value="Unassembled WGS sequence"/>
</dbReference>